<keyword evidence="4 7" id="KW-1133">Transmembrane helix</keyword>
<feature type="domain" description="ABC3 transporter permease C-terminal" evidence="8">
    <location>
        <begin position="288"/>
        <end position="402"/>
    </location>
</feature>
<keyword evidence="11" id="KW-1185">Reference proteome</keyword>
<evidence type="ECO:0000256" key="4">
    <source>
        <dbReference type="ARBA" id="ARBA00022989"/>
    </source>
</evidence>
<evidence type="ECO:0000259" key="8">
    <source>
        <dbReference type="Pfam" id="PF02687"/>
    </source>
</evidence>
<dbReference type="InterPro" id="IPR003838">
    <property type="entry name" value="ABC3_permease_C"/>
</dbReference>
<evidence type="ECO:0000313" key="11">
    <source>
        <dbReference type="Proteomes" id="UP000237839"/>
    </source>
</evidence>
<comment type="subcellular location">
    <subcellularLocation>
        <location evidence="1">Cell membrane</location>
        <topology evidence="1">Multi-pass membrane protein</topology>
    </subcellularLocation>
</comment>
<accession>A0A2S9H3B5</accession>
<reference evidence="10 11" key="1">
    <citation type="submission" date="2018-02" db="EMBL/GenBank/DDBJ databases">
        <title>Solimicrobium silvestre gen. nov., sp. nov., isolated from alpine forest soil.</title>
        <authorList>
            <person name="Margesin R."/>
            <person name="Albuquerque L."/>
            <person name="Zhang D.-C."/>
            <person name="Froufe H.J.C."/>
            <person name="Severino R."/>
            <person name="Roxo I."/>
            <person name="Egas C."/>
            <person name="Da Costa M.S."/>
        </authorList>
    </citation>
    <scope>NUCLEOTIDE SEQUENCE [LARGE SCALE GENOMIC DNA]</scope>
    <source>
        <strain evidence="10 11">S20-91</strain>
    </source>
</reference>
<evidence type="ECO:0000256" key="1">
    <source>
        <dbReference type="ARBA" id="ARBA00004651"/>
    </source>
</evidence>
<feature type="transmembrane region" description="Helical" evidence="7">
    <location>
        <begin position="372"/>
        <end position="392"/>
    </location>
</feature>
<comment type="caution">
    <text evidence="10">The sequence shown here is derived from an EMBL/GenBank/DDBJ whole genome shotgun (WGS) entry which is preliminary data.</text>
</comment>
<feature type="transmembrane region" description="Helical" evidence="7">
    <location>
        <begin position="328"/>
        <end position="352"/>
    </location>
</feature>
<comment type="similarity">
    <text evidence="6">Belongs to the ABC-4 integral membrane protein family.</text>
</comment>
<evidence type="ECO:0000313" key="10">
    <source>
        <dbReference type="EMBL" id="PRC94472.1"/>
    </source>
</evidence>
<evidence type="ECO:0000256" key="3">
    <source>
        <dbReference type="ARBA" id="ARBA00022692"/>
    </source>
</evidence>
<dbReference type="PANTHER" id="PTHR30572:SF4">
    <property type="entry name" value="ABC TRANSPORTER PERMEASE YTRF"/>
    <property type="match status" value="1"/>
</dbReference>
<keyword evidence="2" id="KW-1003">Cell membrane</keyword>
<dbReference type="GO" id="GO:0022857">
    <property type="term" value="F:transmembrane transporter activity"/>
    <property type="evidence" value="ECO:0007669"/>
    <property type="project" value="TreeGrafter"/>
</dbReference>
<feature type="domain" description="MacB-like periplasmic core" evidence="9">
    <location>
        <begin position="22"/>
        <end position="246"/>
    </location>
</feature>
<dbReference type="OrthoDB" id="4814201at2"/>
<dbReference type="InterPro" id="IPR050250">
    <property type="entry name" value="Macrolide_Exporter_MacB"/>
</dbReference>
<dbReference type="GO" id="GO:0005886">
    <property type="term" value="C:plasma membrane"/>
    <property type="evidence" value="ECO:0007669"/>
    <property type="project" value="UniProtKB-SubCell"/>
</dbReference>
<evidence type="ECO:0000259" key="9">
    <source>
        <dbReference type="Pfam" id="PF12704"/>
    </source>
</evidence>
<keyword evidence="3 7" id="KW-0812">Transmembrane</keyword>
<dbReference type="RefSeq" id="WP_105530773.1">
    <property type="nucleotide sequence ID" value="NZ_PUGF01000003.1"/>
</dbReference>
<feature type="transmembrane region" description="Helical" evidence="7">
    <location>
        <begin position="20"/>
        <end position="43"/>
    </location>
</feature>
<sequence length="409" mass="44163">MVSFLESIRSALLSIRAHALRSFLTALGIIIGVASVIAVVSIIQGFSATIGDQFKGLGSNSLTVYAYTPFELQLQGVVNRLSLNDYSQVLQHIEGVSNVSPSFMPFGNSGTTVKNSSTSTFTRVQAITTNYQDANQIYPELGRFITSDDNQSRRKVCVIGSKLRENLKLPNDPLGSYIEIGGEWFKVIGVTESRGEMFGISQDDYALIPFSVGQTIAGNAAKISVVITFTVDQMEQLDEIQDRVTALLRQLHRLKPGQANDFKVQTAQQLTDTFSKIIDTMTLVLGGIVSVSLLVGGIGIMNIMLVSVTERTREIGICKALGAQRHHILMQFLIEAVLLSILGGLIGLGLGYLLGIGAAKMIPNFPAASVPWWAVLLSFGFSSVVGIVFGIMPAAKAANLDPIEALRYE</sequence>
<feature type="transmembrane region" description="Helical" evidence="7">
    <location>
        <begin position="283"/>
        <end position="308"/>
    </location>
</feature>
<keyword evidence="5 7" id="KW-0472">Membrane</keyword>
<evidence type="ECO:0000256" key="7">
    <source>
        <dbReference type="SAM" id="Phobius"/>
    </source>
</evidence>
<organism evidence="10 11">
    <name type="scientific">Solimicrobium silvestre</name>
    <dbReference type="NCBI Taxonomy" id="2099400"/>
    <lineage>
        <taxon>Bacteria</taxon>
        <taxon>Pseudomonadati</taxon>
        <taxon>Pseudomonadota</taxon>
        <taxon>Betaproteobacteria</taxon>
        <taxon>Burkholderiales</taxon>
        <taxon>Oxalobacteraceae</taxon>
        <taxon>Solimicrobium</taxon>
    </lineage>
</organism>
<dbReference type="EMBL" id="PUGF01000003">
    <property type="protein sequence ID" value="PRC94472.1"/>
    <property type="molecule type" value="Genomic_DNA"/>
</dbReference>
<protein>
    <submittedName>
        <fullName evidence="10">ABC-type antimicrobial peptide transport system permease component</fullName>
    </submittedName>
</protein>
<proteinExistence type="inferred from homology"/>
<dbReference type="Pfam" id="PF12704">
    <property type="entry name" value="MacB_PCD"/>
    <property type="match status" value="1"/>
</dbReference>
<dbReference type="Pfam" id="PF02687">
    <property type="entry name" value="FtsX"/>
    <property type="match status" value="1"/>
</dbReference>
<evidence type="ECO:0000256" key="5">
    <source>
        <dbReference type="ARBA" id="ARBA00023136"/>
    </source>
</evidence>
<gene>
    <name evidence="10" type="ORF">S2091_1093</name>
</gene>
<dbReference type="Proteomes" id="UP000237839">
    <property type="component" value="Unassembled WGS sequence"/>
</dbReference>
<name>A0A2S9H3B5_9BURK</name>
<dbReference type="InterPro" id="IPR025857">
    <property type="entry name" value="MacB_PCD"/>
</dbReference>
<evidence type="ECO:0000256" key="2">
    <source>
        <dbReference type="ARBA" id="ARBA00022475"/>
    </source>
</evidence>
<dbReference type="PANTHER" id="PTHR30572">
    <property type="entry name" value="MEMBRANE COMPONENT OF TRANSPORTER-RELATED"/>
    <property type="match status" value="1"/>
</dbReference>
<evidence type="ECO:0000256" key="6">
    <source>
        <dbReference type="ARBA" id="ARBA00038076"/>
    </source>
</evidence>
<dbReference type="AlphaFoldDB" id="A0A2S9H3B5"/>